<proteinExistence type="predicted"/>
<keyword evidence="2" id="KW-1185">Reference proteome</keyword>
<organism evidence="1 2">
    <name type="scientific">Cercophora newfieldiana</name>
    <dbReference type="NCBI Taxonomy" id="92897"/>
    <lineage>
        <taxon>Eukaryota</taxon>
        <taxon>Fungi</taxon>
        <taxon>Dikarya</taxon>
        <taxon>Ascomycota</taxon>
        <taxon>Pezizomycotina</taxon>
        <taxon>Sordariomycetes</taxon>
        <taxon>Sordariomycetidae</taxon>
        <taxon>Sordariales</taxon>
        <taxon>Lasiosphaeriaceae</taxon>
        <taxon>Cercophora</taxon>
    </lineage>
</organism>
<dbReference type="AlphaFoldDB" id="A0AA39YI94"/>
<evidence type="ECO:0000313" key="1">
    <source>
        <dbReference type="EMBL" id="KAK0653114.1"/>
    </source>
</evidence>
<dbReference type="EMBL" id="JAULSV010000002">
    <property type="protein sequence ID" value="KAK0653114.1"/>
    <property type="molecule type" value="Genomic_DNA"/>
</dbReference>
<reference evidence="1" key="1">
    <citation type="submission" date="2023-06" db="EMBL/GenBank/DDBJ databases">
        <title>Genome-scale phylogeny and comparative genomics of the fungal order Sordariales.</title>
        <authorList>
            <consortium name="Lawrence Berkeley National Laboratory"/>
            <person name="Hensen N."/>
            <person name="Bonometti L."/>
            <person name="Westerberg I."/>
            <person name="Brannstrom I.O."/>
            <person name="Guillou S."/>
            <person name="Cros-Aarteil S."/>
            <person name="Calhoun S."/>
            <person name="Haridas S."/>
            <person name="Kuo A."/>
            <person name="Mondo S."/>
            <person name="Pangilinan J."/>
            <person name="Riley R."/>
            <person name="Labutti K."/>
            <person name="Andreopoulos B."/>
            <person name="Lipzen A."/>
            <person name="Chen C."/>
            <person name="Yanf M."/>
            <person name="Daum C."/>
            <person name="Ng V."/>
            <person name="Clum A."/>
            <person name="Steindorff A."/>
            <person name="Ohm R."/>
            <person name="Martin F."/>
            <person name="Silar P."/>
            <person name="Natvig D."/>
            <person name="Lalanne C."/>
            <person name="Gautier V."/>
            <person name="Ament-Velasquez S.L."/>
            <person name="Kruys A."/>
            <person name="Hutchinson M.I."/>
            <person name="Powell A.J."/>
            <person name="Barry K."/>
            <person name="Miller A.N."/>
            <person name="Grigoriev I.V."/>
            <person name="Debuchy R."/>
            <person name="Gladieux P."/>
            <person name="Thoren M.H."/>
            <person name="Johannesson H."/>
        </authorList>
    </citation>
    <scope>NUCLEOTIDE SEQUENCE</scope>
    <source>
        <strain evidence="1">SMH2532-1</strain>
    </source>
</reference>
<name>A0AA39YI94_9PEZI</name>
<gene>
    <name evidence="1" type="ORF">B0T16DRAFT_111297</name>
</gene>
<dbReference type="Proteomes" id="UP001174936">
    <property type="component" value="Unassembled WGS sequence"/>
</dbReference>
<evidence type="ECO:0000313" key="2">
    <source>
        <dbReference type="Proteomes" id="UP001174936"/>
    </source>
</evidence>
<accession>A0AA39YI94</accession>
<protein>
    <submittedName>
        <fullName evidence="1">Uncharacterized protein</fullName>
    </submittedName>
</protein>
<sequence length="135" mass="14779">MTLAWNPFEERRERGCGRPEAGFVSGHVGIRVTTSAAAPQRGNYSFTVTTGQMGGIQRVDISLYAHHFSSKQLTEITKNVVSASGVVSSVDAASVTEGSMRVLVQNIFQGDKREEIVEVLLKAWKDGLGSSHRRW</sequence>
<comment type="caution">
    <text evidence="1">The sequence shown here is derived from an EMBL/GenBank/DDBJ whole genome shotgun (WGS) entry which is preliminary data.</text>
</comment>